<keyword evidence="1" id="KW-1133">Transmembrane helix</keyword>
<gene>
    <name evidence="3" type="ORF">D3M59_07240</name>
</gene>
<feature type="domain" description="YdbS-like PH" evidence="2">
    <location>
        <begin position="73"/>
        <end position="152"/>
    </location>
</feature>
<evidence type="ECO:0000259" key="2">
    <source>
        <dbReference type="Pfam" id="PF03703"/>
    </source>
</evidence>
<accession>A0A418PZG0</accession>
<dbReference type="Proteomes" id="UP000285023">
    <property type="component" value="Unassembled WGS sequence"/>
</dbReference>
<keyword evidence="1" id="KW-0472">Membrane</keyword>
<dbReference type="RefSeq" id="WP_119532996.1">
    <property type="nucleotide sequence ID" value="NZ_QXTF01000002.1"/>
</dbReference>
<protein>
    <recommendedName>
        <fullName evidence="2">YdbS-like PH domain-containing protein</fullName>
    </recommendedName>
</protein>
<feature type="transmembrane region" description="Helical" evidence="1">
    <location>
        <begin position="25"/>
        <end position="43"/>
    </location>
</feature>
<reference evidence="3 4" key="1">
    <citation type="submission" date="2018-09" db="EMBL/GenBank/DDBJ databases">
        <title>Sphingomonas sp. DAC4.</title>
        <authorList>
            <person name="Seo T."/>
        </authorList>
    </citation>
    <scope>NUCLEOTIDE SEQUENCE [LARGE SCALE GENOMIC DNA]</scope>
    <source>
        <strain evidence="3 4">DAC4</strain>
    </source>
</reference>
<organism evidence="3 4">
    <name type="scientific">Sphingomonas edaphi</name>
    <dbReference type="NCBI Taxonomy" id="2315689"/>
    <lineage>
        <taxon>Bacteria</taxon>
        <taxon>Pseudomonadati</taxon>
        <taxon>Pseudomonadota</taxon>
        <taxon>Alphaproteobacteria</taxon>
        <taxon>Sphingomonadales</taxon>
        <taxon>Sphingomonadaceae</taxon>
        <taxon>Sphingomonas</taxon>
    </lineage>
</organism>
<dbReference type="PANTHER" id="PTHR34473:SF3">
    <property type="entry name" value="TRANSMEMBRANE PROTEIN-RELATED"/>
    <property type="match status" value="1"/>
</dbReference>
<dbReference type="OrthoDB" id="1750577at2"/>
<evidence type="ECO:0000313" key="4">
    <source>
        <dbReference type="Proteomes" id="UP000285023"/>
    </source>
</evidence>
<dbReference type="InterPro" id="IPR005182">
    <property type="entry name" value="YdbS-like_PH"/>
</dbReference>
<sequence>MTAEPIPTDLQPVEPAYRNALRARAAIFWVPLFIGAMILNKVVLAETPVGDVLSAMVGVVGLSGIFVAPDRIYRRLAYAIDDRLLRTVRGWLFLTDTVVPFVRVQHIDVTRGPFDKLFGTATLVVHTAGTHNSIVTLPGLSPGRAAEIRETIRAEIRADAE</sequence>
<comment type="caution">
    <text evidence="3">The sequence shown here is derived from an EMBL/GenBank/DDBJ whole genome shotgun (WGS) entry which is preliminary data.</text>
</comment>
<dbReference type="EMBL" id="QXTF01000002">
    <property type="protein sequence ID" value="RIX29108.1"/>
    <property type="molecule type" value="Genomic_DNA"/>
</dbReference>
<name>A0A418PZG0_9SPHN</name>
<evidence type="ECO:0000256" key="1">
    <source>
        <dbReference type="SAM" id="Phobius"/>
    </source>
</evidence>
<keyword evidence="4" id="KW-1185">Reference proteome</keyword>
<keyword evidence="1" id="KW-0812">Transmembrane</keyword>
<dbReference type="Pfam" id="PF03703">
    <property type="entry name" value="bPH_2"/>
    <property type="match status" value="1"/>
</dbReference>
<evidence type="ECO:0000313" key="3">
    <source>
        <dbReference type="EMBL" id="RIX29108.1"/>
    </source>
</evidence>
<dbReference type="AlphaFoldDB" id="A0A418PZG0"/>
<dbReference type="PANTHER" id="PTHR34473">
    <property type="entry name" value="UPF0699 TRANSMEMBRANE PROTEIN YDBS"/>
    <property type="match status" value="1"/>
</dbReference>
<proteinExistence type="predicted"/>
<feature type="transmembrane region" description="Helical" evidence="1">
    <location>
        <begin position="49"/>
        <end position="68"/>
    </location>
</feature>